<keyword evidence="2" id="KW-1185">Reference proteome</keyword>
<evidence type="ECO:0000313" key="2">
    <source>
        <dbReference type="Proteomes" id="UP001732700"/>
    </source>
</evidence>
<sequence>MVASSRRRGRPTELAPDLLTSLPAHLLDCILTRLDLRDTVRTSALSRAWRRRWEALPYLPLSFVDKRGTAPVAVDHVLVRYPGHISDFSFVLGAHSVTRIADWLIALSNRGVKSINLQYSSSSSFNLHSSVFLCTQLVYLELHQCRIPPLPVGFTGFPVLEELKLYCAGFRENGASHLEAILGASPLLNFLKLYALGMRGDRSNKWVIGGPNLRSLAITCVSDYGWRITDLPCLDEVSIDLGNYESSGGFEGFIARFAQVRKLILHTRELPPLTNGNLMKTLPSTFNNLKSLKLWTHFGGRPAILSTFCLLTNAPNLEELEIKIDRAEVDEGGANNEYQNTQLTDTFCANLQVVKIDGIGWLRNEMRFIELVLSKAIVLLTMHLRLDRIGSMSNEDALCELMTYRRASPHAQVFFSGKEPLNFTRLSIPCISF</sequence>
<organism evidence="1 2">
    <name type="scientific">Avena sativa</name>
    <name type="common">Oat</name>
    <dbReference type="NCBI Taxonomy" id="4498"/>
    <lineage>
        <taxon>Eukaryota</taxon>
        <taxon>Viridiplantae</taxon>
        <taxon>Streptophyta</taxon>
        <taxon>Embryophyta</taxon>
        <taxon>Tracheophyta</taxon>
        <taxon>Spermatophyta</taxon>
        <taxon>Magnoliopsida</taxon>
        <taxon>Liliopsida</taxon>
        <taxon>Poales</taxon>
        <taxon>Poaceae</taxon>
        <taxon>BOP clade</taxon>
        <taxon>Pooideae</taxon>
        <taxon>Poodae</taxon>
        <taxon>Poeae</taxon>
        <taxon>Poeae Chloroplast Group 1 (Aveneae type)</taxon>
        <taxon>Aveninae</taxon>
        <taxon>Avena</taxon>
    </lineage>
</organism>
<name>A0ACD5Y1H9_AVESA</name>
<evidence type="ECO:0000313" key="1">
    <source>
        <dbReference type="EnsemblPlants" id="AVESA.00010b.r2.5CG0886870.3.CDS"/>
    </source>
</evidence>
<protein>
    <submittedName>
        <fullName evidence="1">Uncharacterized protein</fullName>
    </submittedName>
</protein>
<dbReference type="EnsemblPlants" id="AVESA.00010b.r2.5CG0886870.3">
    <property type="protein sequence ID" value="AVESA.00010b.r2.5CG0886870.3.CDS"/>
    <property type="gene ID" value="AVESA.00010b.r2.5CG0886870"/>
</dbReference>
<dbReference type="Proteomes" id="UP001732700">
    <property type="component" value="Chromosome 5C"/>
</dbReference>
<reference evidence="1" key="2">
    <citation type="submission" date="2025-09" db="UniProtKB">
        <authorList>
            <consortium name="EnsemblPlants"/>
        </authorList>
    </citation>
    <scope>IDENTIFICATION</scope>
</reference>
<accession>A0ACD5Y1H9</accession>
<proteinExistence type="predicted"/>
<reference evidence="1" key="1">
    <citation type="submission" date="2021-05" db="EMBL/GenBank/DDBJ databases">
        <authorList>
            <person name="Scholz U."/>
            <person name="Mascher M."/>
            <person name="Fiebig A."/>
        </authorList>
    </citation>
    <scope>NUCLEOTIDE SEQUENCE [LARGE SCALE GENOMIC DNA]</scope>
</reference>